<dbReference type="EMBL" id="GGEC01063408">
    <property type="protein sequence ID" value="MBX43892.1"/>
    <property type="molecule type" value="Transcribed_RNA"/>
</dbReference>
<evidence type="ECO:0000313" key="1">
    <source>
        <dbReference type="EMBL" id="MBX43892.1"/>
    </source>
</evidence>
<sequence length="71" mass="7894">MVFIPNANWSSHSSGYSGITSGLTSPVKMLLKETQQWFPISAALPKIPSPKAYRRCDILVTMHPIEYASEL</sequence>
<name>A0A2P2NN03_RHIMU</name>
<organism evidence="1">
    <name type="scientific">Rhizophora mucronata</name>
    <name type="common">Asiatic mangrove</name>
    <dbReference type="NCBI Taxonomy" id="61149"/>
    <lineage>
        <taxon>Eukaryota</taxon>
        <taxon>Viridiplantae</taxon>
        <taxon>Streptophyta</taxon>
        <taxon>Embryophyta</taxon>
        <taxon>Tracheophyta</taxon>
        <taxon>Spermatophyta</taxon>
        <taxon>Magnoliopsida</taxon>
        <taxon>eudicotyledons</taxon>
        <taxon>Gunneridae</taxon>
        <taxon>Pentapetalae</taxon>
        <taxon>rosids</taxon>
        <taxon>fabids</taxon>
        <taxon>Malpighiales</taxon>
        <taxon>Rhizophoraceae</taxon>
        <taxon>Rhizophora</taxon>
    </lineage>
</organism>
<dbReference type="AlphaFoldDB" id="A0A2P2NN03"/>
<reference evidence="1" key="1">
    <citation type="submission" date="2018-02" db="EMBL/GenBank/DDBJ databases">
        <title>Rhizophora mucronata_Transcriptome.</title>
        <authorList>
            <person name="Meera S.P."/>
            <person name="Sreeshan A."/>
            <person name="Augustine A."/>
        </authorList>
    </citation>
    <scope>NUCLEOTIDE SEQUENCE</scope>
    <source>
        <tissue evidence="1">Leaf</tissue>
    </source>
</reference>
<accession>A0A2P2NN03</accession>
<protein>
    <submittedName>
        <fullName evidence="1">Basic helix-loop-helix-containing protein</fullName>
    </submittedName>
</protein>
<proteinExistence type="predicted"/>